<proteinExistence type="inferred from homology"/>
<sequence length="636" mass="73064">MAHERIKPEFLFDEEKIKQLKQIAPECFEDGKINFETLRQNLGDWLDDEVSDIEHFGLIWPGKKDARRLASLPPEGTLEPVYGEGLKADGTPDMDGVNDSKNIFIEGENLEVLKILQKSYANKIKMIYIDPPYNTGNDFVYDDDFTEPLQEYLRRTGQIDEEGKPLTTNKKSDGRFHSKWLSMMYPRIRLARNLLKEDGVIFVSIDDNELANLKLIMNEVFGEENFLGVFVINSSPSAIDYGHMGKMHEYALFYGKNAEETVTYQLPEEEKIFKYSDEIGPFNIYPLYNGNVVFNPKTRPNLHYPFYLNPSKELDNGFFEIDTEKHDKWIEVWPVISEKDGISRVWRWGKPKSKENLNKEIVGYVTNSGEYRIVQKYRHSGKVIRSLQLDTDISSRRGTSDLEKIFGSKVFTFPKAIELLKRFVQVGSGENDIVLDFFAGSGSLAQAVLELNLGNNVQRSFICVQMHEKCDKSSIAENKNYDRISQITRDRICKVINKIKSNSGVKVFEYKGSNYKKWYNFKGENISQLENTLNLFNNSPLRDDWNKNRLVTELMLIEGFPLDAAQSIKKIGSNEIVKVVSEMVPNSLLICLDEKIEEGLIAELELDRATTFICLDSAISNQNKLRLSDRGLIKTI</sequence>
<dbReference type="PIRSF" id="PIRSF015855">
    <property type="entry name" value="TypeIII_Mtase_mKpnI"/>
    <property type="match status" value="1"/>
</dbReference>
<dbReference type="RefSeq" id="WP_150090922.1">
    <property type="nucleotide sequence ID" value="NZ_VWSF01000018.1"/>
</dbReference>
<gene>
    <name evidence="8" type="ORF">F0145_19060</name>
</gene>
<dbReference type="InterPro" id="IPR002941">
    <property type="entry name" value="DNA_methylase_N4/N6"/>
</dbReference>
<dbReference type="Pfam" id="PF01555">
    <property type="entry name" value="N6_N4_Mtase"/>
    <property type="match status" value="1"/>
</dbReference>
<accession>A0A5M6D4C3</accession>
<comment type="caution">
    <text evidence="8">The sequence shown here is derived from an EMBL/GenBank/DDBJ whole genome shotgun (WGS) entry which is preliminary data.</text>
</comment>
<evidence type="ECO:0000313" key="8">
    <source>
        <dbReference type="EMBL" id="KAA5542331.1"/>
    </source>
</evidence>
<dbReference type="Gene3D" id="3.40.50.150">
    <property type="entry name" value="Vaccinia Virus protein VP39"/>
    <property type="match status" value="1"/>
</dbReference>
<comment type="catalytic activity">
    <reaction evidence="6">
        <text>a 2'-deoxyadenosine in DNA + S-adenosyl-L-methionine = an N(6)-methyl-2'-deoxyadenosine in DNA + S-adenosyl-L-homocysteine + H(+)</text>
        <dbReference type="Rhea" id="RHEA:15197"/>
        <dbReference type="Rhea" id="RHEA-COMP:12418"/>
        <dbReference type="Rhea" id="RHEA-COMP:12419"/>
        <dbReference type="ChEBI" id="CHEBI:15378"/>
        <dbReference type="ChEBI" id="CHEBI:57856"/>
        <dbReference type="ChEBI" id="CHEBI:59789"/>
        <dbReference type="ChEBI" id="CHEBI:90615"/>
        <dbReference type="ChEBI" id="CHEBI:90616"/>
        <dbReference type="EC" id="2.1.1.72"/>
    </reaction>
</comment>
<evidence type="ECO:0000256" key="6">
    <source>
        <dbReference type="ARBA" id="ARBA00047942"/>
    </source>
</evidence>
<dbReference type="PROSITE" id="PS00092">
    <property type="entry name" value="N6_MTASE"/>
    <property type="match status" value="1"/>
</dbReference>
<reference evidence="8 9" key="1">
    <citation type="submission" date="2019-09" db="EMBL/GenBank/DDBJ databases">
        <title>Genome sequence and assembly of Adhaeribacter sp.</title>
        <authorList>
            <person name="Chhetri G."/>
        </authorList>
    </citation>
    <scope>NUCLEOTIDE SEQUENCE [LARGE SCALE GENOMIC DNA]</scope>
    <source>
        <strain evidence="8 9">DK36</strain>
    </source>
</reference>
<dbReference type="GO" id="GO:0008170">
    <property type="term" value="F:N-methyltransferase activity"/>
    <property type="evidence" value="ECO:0007669"/>
    <property type="project" value="InterPro"/>
</dbReference>
<evidence type="ECO:0000256" key="5">
    <source>
        <dbReference type="ARBA" id="ARBA00022691"/>
    </source>
</evidence>
<dbReference type="GO" id="GO:0003677">
    <property type="term" value="F:DNA binding"/>
    <property type="evidence" value="ECO:0007669"/>
    <property type="project" value="InterPro"/>
</dbReference>
<dbReference type="InterPro" id="IPR029063">
    <property type="entry name" value="SAM-dependent_MTases_sf"/>
</dbReference>
<feature type="domain" description="DNA methylase N-4/N-6" evidence="7">
    <location>
        <begin position="124"/>
        <end position="469"/>
    </location>
</feature>
<dbReference type="SUPFAM" id="SSF53335">
    <property type="entry name" value="S-adenosyl-L-methionine-dependent methyltransferases"/>
    <property type="match status" value="1"/>
</dbReference>
<evidence type="ECO:0000313" key="9">
    <source>
        <dbReference type="Proteomes" id="UP000323426"/>
    </source>
</evidence>
<dbReference type="EC" id="2.1.1.72" evidence="2"/>
<dbReference type="AlphaFoldDB" id="A0A5M6D4C3"/>
<dbReference type="GO" id="GO:0032259">
    <property type="term" value="P:methylation"/>
    <property type="evidence" value="ECO:0007669"/>
    <property type="project" value="UniProtKB-KW"/>
</dbReference>
<keyword evidence="9" id="KW-1185">Reference proteome</keyword>
<evidence type="ECO:0000256" key="1">
    <source>
        <dbReference type="ARBA" id="ARBA00006594"/>
    </source>
</evidence>
<dbReference type="InterPro" id="IPR002052">
    <property type="entry name" value="DNA_methylase_N6_adenine_CS"/>
</dbReference>
<evidence type="ECO:0000256" key="2">
    <source>
        <dbReference type="ARBA" id="ARBA00011900"/>
    </source>
</evidence>
<evidence type="ECO:0000259" key="7">
    <source>
        <dbReference type="Pfam" id="PF01555"/>
    </source>
</evidence>
<organism evidence="8 9">
    <name type="scientific">Adhaeribacter rhizoryzae</name>
    <dbReference type="NCBI Taxonomy" id="2607907"/>
    <lineage>
        <taxon>Bacteria</taxon>
        <taxon>Pseudomonadati</taxon>
        <taxon>Bacteroidota</taxon>
        <taxon>Cytophagia</taxon>
        <taxon>Cytophagales</taxon>
        <taxon>Hymenobacteraceae</taxon>
        <taxon>Adhaeribacter</taxon>
    </lineage>
</organism>
<keyword evidence="4 8" id="KW-0808">Transferase</keyword>
<dbReference type="GO" id="GO:0009007">
    <property type="term" value="F:site-specific DNA-methyltransferase (adenine-specific) activity"/>
    <property type="evidence" value="ECO:0007669"/>
    <property type="project" value="UniProtKB-EC"/>
</dbReference>
<name>A0A5M6D4C3_9BACT</name>
<keyword evidence="5" id="KW-0949">S-adenosyl-L-methionine</keyword>
<protein>
    <recommendedName>
        <fullName evidence="2">site-specific DNA-methyltransferase (adenine-specific)</fullName>
        <ecNumber evidence="2">2.1.1.72</ecNumber>
    </recommendedName>
</protein>
<dbReference type="PRINTS" id="PR00506">
    <property type="entry name" value="D21N6MTFRASE"/>
</dbReference>
<keyword evidence="3 8" id="KW-0489">Methyltransferase</keyword>
<dbReference type="Proteomes" id="UP000323426">
    <property type="component" value="Unassembled WGS sequence"/>
</dbReference>
<dbReference type="InterPro" id="IPR002295">
    <property type="entry name" value="N4/N6-MTase_EcoPI_Mod-like"/>
</dbReference>
<dbReference type="EMBL" id="VWSF01000018">
    <property type="protein sequence ID" value="KAA5542331.1"/>
    <property type="molecule type" value="Genomic_DNA"/>
</dbReference>
<evidence type="ECO:0000256" key="4">
    <source>
        <dbReference type="ARBA" id="ARBA00022679"/>
    </source>
</evidence>
<comment type="similarity">
    <text evidence="1">Belongs to the N(4)/N(6)-methyltransferase family.</text>
</comment>
<evidence type="ECO:0000256" key="3">
    <source>
        <dbReference type="ARBA" id="ARBA00022603"/>
    </source>
</evidence>